<dbReference type="InterPro" id="IPR008826">
    <property type="entry name" value="Se-bd"/>
</dbReference>
<dbReference type="EC" id="1.8.3.4" evidence="3"/>
<dbReference type="PANTHER" id="PTHR23300:SF0">
    <property type="entry name" value="METHANETHIOL OXIDASE"/>
    <property type="match status" value="1"/>
</dbReference>
<evidence type="ECO:0000256" key="4">
    <source>
        <dbReference type="ARBA" id="ARBA00015601"/>
    </source>
</evidence>
<reference evidence="7 8" key="1">
    <citation type="submission" date="2022-07" db="EMBL/GenBank/DDBJ databases">
        <title>Genome-wide signatures of adaptation to extreme environments.</title>
        <authorList>
            <person name="Cho C.H."/>
            <person name="Yoon H.S."/>
        </authorList>
    </citation>
    <scope>NUCLEOTIDE SEQUENCE [LARGE SCALE GENOMIC DNA]</scope>
    <source>
        <strain evidence="7 8">108.79 E11</strain>
    </source>
</reference>
<evidence type="ECO:0000256" key="6">
    <source>
        <dbReference type="ARBA" id="ARBA00047539"/>
    </source>
</evidence>
<dbReference type="Gene3D" id="2.130.10.10">
    <property type="entry name" value="YVTN repeat-like/Quinoprotein amine dehydrogenase"/>
    <property type="match status" value="1"/>
</dbReference>
<proteinExistence type="inferred from homology"/>
<accession>A0AAV9II83</accession>
<dbReference type="AlphaFoldDB" id="A0AAV9II83"/>
<dbReference type="InterPro" id="IPR015943">
    <property type="entry name" value="WD40/YVTN_repeat-like_dom_sf"/>
</dbReference>
<evidence type="ECO:0000256" key="5">
    <source>
        <dbReference type="ARBA" id="ARBA00023266"/>
    </source>
</evidence>
<dbReference type="Proteomes" id="UP001300502">
    <property type="component" value="Unassembled WGS sequence"/>
</dbReference>
<dbReference type="GO" id="GO:0018549">
    <property type="term" value="F:methanethiol oxidase activity"/>
    <property type="evidence" value="ECO:0007669"/>
    <property type="project" value="UniProtKB-EC"/>
</dbReference>
<name>A0AAV9II83_9RHOD</name>
<evidence type="ECO:0000313" key="8">
    <source>
        <dbReference type="Proteomes" id="UP001300502"/>
    </source>
</evidence>
<keyword evidence="5" id="KW-0711">Selenium</keyword>
<protein>
    <recommendedName>
        <fullName evidence="4">Methanethiol oxidase</fullName>
        <ecNumber evidence="3">1.8.3.4</ecNumber>
    </recommendedName>
</protein>
<dbReference type="GO" id="GO:0008430">
    <property type="term" value="F:selenium binding"/>
    <property type="evidence" value="ECO:0007669"/>
    <property type="project" value="InterPro"/>
</dbReference>
<evidence type="ECO:0000313" key="7">
    <source>
        <dbReference type="EMBL" id="KAK4526936.1"/>
    </source>
</evidence>
<comment type="similarity">
    <text evidence="2">Belongs to the selenium-binding protein family.</text>
</comment>
<dbReference type="Pfam" id="PF05694">
    <property type="entry name" value="SBP56"/>
    <property type="match status" value="1"/>
</dbReference>
<sequence>MSSCHHRFFSSPQEATKAEPEKLLYVVCLYVGTKNEQQPDYLAMIDVDPSSPTYSTVVSRTPVPYVGDELHHFGWNTCCSSPQKDTLARRYLIAGGQRSGRIYIFDTADEKHPKIHHIIEPEQLKSKVNLGAPHTVHCLPNGNIMISMLGDSETNNPGGFLLLDQQFQILGHWEKDMKGVDFNYDFWYQPRYNIMVSTEWAAPKTYFQGFHMEDVKNGKYGKKLHFWDWKEQKLVQSIDLGEDGWLPLEVRFHHNPDSCHGYVGAALSSNIFHIFQSSNGTNEWKAEKVISVPPVVPENDSTPVPAVITDILISMDDRFLYFSDWLHGDVRQYDISEPSKPRLTGQLWLGGLLGKTCKVGDHTLGGGPQMLQLSLDGTRLYVTNSLFSSWDNQFYPEIADRGSYLVKVNCNTEQGGMELDHSFFVDFGKEPGGPCRAHEVRYPGGDCTSDIWI</sequence>
<dbReference type="PANTHER" id="PTHR23300">
    <property type="entry name" value="METHANETHIOL OXIDASE"/>
    <property type="match status" value="1"/>
</dbReference>
<evidence type="ECO:0000256" key="1">
    <source>
        <dbReference type="ARBA" id="ARBA00005177"/>
    </source>
</evidence>
<comment type="pathway">
    <text evidence="1">Organosulfur degradation.</text>
</comment>
<organism evidence="7 8">
    <name type="scientific">Galdieria yellowstonensis</name>
    <dbReference type="NCBI Taxonomy" id="3028027"/>
    <lineage>
        <taxon>Eukaryota</taxon>
        <taxon>Rhodophyta</taxon>
        <taxon>Bangiophyceae</taxon>
        <taxon>Galdieriales</taxon>
        <taxon>Galdieriaceae</taxon>
        <taxon>Galdieria</taxon>
    </lineage>
</organism>
<dbReference type="SUPFAM" id="SSF75011">
    <property type="entry name" value="3-carboxy-cis,cis-mucoante lactonizing enzyme"/>
    <property type="match status" value="1"/>
</dbReference>
<evidence type="ECO:0000256" key="2">
    <source>
        <dbReference type="ARBA" id="ARBA00005606"/>
    </source>
</evidence>
<dbReference type="EMBL" id="JANCYU010000045">
    <property type="protein sequence ID" value="KAK4526936.1"/>
    <property type="molecule type" value="Genomic_DNA"/>
</dbReference>
<gene>
    <name evidence="7" type="ORF">GAYE_SCF29G4855</name>
</gene>
<evidence type="ECO:0000256" key="3">
    <source>
        <dbReference type="ARBA" id="ARBA00012510"/>
    </source>
</evidence>
<keyword evidence="8" id="KW-1185">Reference proteome</keyword>
<comment type="catalytic activity">
    <reaction evidence="6">
        <text>methanethiol + O2 + H2O = hydrogen sulfide + formaldehyde + H2O2 + H(+)</text>
        <dbReference type="Rhea" id="RHEA:11812"/>
        <dbReference type="ChEBI" id="CHEBI:15377"/>
        <dbReference type="ChEBI" id="CHEBI:15378"/>
        <dbReference type="ChEBI" id="CHEBI:15379"/>
        <dbReference type="ChEBI" id="CHEBI:16007"/>
        <dbReference type="ChEBI" id="CHEBI:16240"/>
        <dbReference type="ChEBI" id="CHEBI:16842"/>
        <dbReference type="ChEBI" id="CHEBI:29919"/>
        <dbReference type="EC" id="1.8.3.4"/>
    </reaction>
</comment>
<comment type="caution">
    <text evidence="7">The sequence shown here is derived from an EMBL/GenBank/DDBJ whole genome shotgun (WGS) entry which is preliminary data.</text>
</comment>